<gene>
    <name evidence="13" type="ORF">NLU13_4341</name>
</gene>
<dbReference type="GO" id="GO:0016020">
    <property type="term" value="C:membrane"/>
    <property type="evidence" value="ECO:0007669"/>
    <property type="project" value="UniProtKB-SubCell"/>
</dbReference>
<dbReference type="PROSITE" id="PS00086">
    <property type="entry name" value="CYTOCHROME_P450"/>
    <property type="match status" value="1"/>
</dbReference>
<name>A0AA39L8K4_SARSR</name>
<dbReference type="PRINTS" id="PR00463">
    <property type="entry name" value="EP450I"/>
</dbReference>
<keyword evidence="6" id="KW-1133">Transmembrane helix</keyword>
<evidence type="ECO:0000256" key="9">
    <source>
        <dbReference type="ARBA" id="ARBA00023033"/>
    </source>
</evidence>
<evidence type="ECO:0000256" key="6">
    <source>
        <dbReference type="ARBA" id="ARBA00022989"/>
    </source>
</evidence>
<dbReference type="PRINTS" id="PR00385">
    <property type="entry name" value="P450"/>
</dbReference>
<evidence type="ECO:0000256" key="10">
    <source>
        <dbReference type="ARBA" id="ARBA00023136"/>
    </source>
</evidence>
<comment type="similarity">
    <text evidence="3 12">Belongs to the cytochrome P450 family.</text>
</comment>
<evidence type="ECO:0000256" key="8">
    <source>
        <dbReference type="ARBA" id="ARBA00023004"/>
    </source>
</evidence>
<dbReference type="SUPFAM" id="SSF48264">
    <property type="entry name" value="Cytochrome P450"/>
    <property type="match status" value="1"/>
</dbReference>
<keyword evidence="14" id="KW-1185">Reference proteome</keyword>
<dbReference type="Gene3D" id="1.10.630.10">
    <property type="entry name" value="Cytochrome P450"/>
    <property type="match status" value="1"/>
</dbReference>
<accession>A0AA39L8K4</accession>
<dbReference type="InterPro" id="IPR017972">
    <property type="entry name" value="Cyt_P450_CS"/>
</dbReference>
<reference evidence="13" key="1">
    <citation type="submission" date="2022-10" db="EMBL/GenBank/DDBJ databases">
        <title>Determination and structural analysis of whole genome sequence of Sarocladium strictum F4-1.</title>
        <authorList>
            <person name="Hu L."/>
            <person name="Jiang Y."/>
        </authorList>
    </citation>
    <scope>NUCLEOTIDE SEQUENCE</scope>
    <source>
        <strain evidence="13">F4-1</strain>
    </source>
</reference>
<dbReference type="Pfam" id="PF00067">
    <property type="entry name" value="p450"/>
    <property type="match status" value="1"/>
</dbReference>
<evidence type="ECO:0000256" key="4">
    <source>
        <dbReference type="ARBA" id="ARBA00022692"/>
    </source>
</evidence>
<dbReference type="PANTHER" id="PTHR24287">
    <property type="entry name" value="P450, PUTATIVE (EUROFUNG)-RELATED"/>
    <property type="match status" value="1"/>
</dbReference>
<evidence type="ECO:0000256" key="1">
    <source>
        <dbReference type="ARBA" id="ARBA00001971"/>
    </source>
</evidence>
<evidence type="ECO:0000256" key="7">
    <source>
        <dbReference type="ARBA" id="ARBA00023002"/>
    </source>
</evidence>
<organism evidence="13 14">
    <name type="scientific">Sarocladium strictum</name>
    <name type="common">Black bundle disease fungus</name>
    <name type="synonym">Acremonium strictum</name>
    <dbReference type="NCBI Taxonomy" id="5046"/>
    <lineage>
        <taxon>Eukaryota</taxon>
        <taxon>Fungi</taxon>
        <taxon>Dikarya</taxon>
        <taxon>Ascomycota</taxon>
        <taxon>Pezizomycotina</taxon>
        <taxon>Sordariomycetes</taxon>
        <taxon>Hypocreomycetidae</taxon>
        <taxon>Hypocreales</taxon>
        <taxon>Sarocladiaceae</taxon>
        <taxon>Sarocladium</taxon>
    </lineage>
</organism>
<keyword evidence="8 11" id="KW-0408">Iron</keyword>
<dbReference type="InterPro" id="IPR047146">
    <property type="entry name" value="Cyt_P450_E_CYP52_fungi"/>
</dbReference>
<dbReference type="GO" id="GO:0004497">
    <property type="term" value="F:monooxygenase activity"/>
    <property type="evidence" value="ECO:0007669"/>
    <property type="project" value="UniProtKB-KW"/>
</dbReference>
<feature type="binding site" description="axial binding residue" evidence="11">
    <location>
        <position position="446"/>
    </location>
    <ligand>
        <name>heme</name>
        <dbReference type="ChEBI" id="CHEBI:30413"/>
    </ligand>
    <ligandPart>
        <name>Fe</name>
        <dbReference type="ChEBI" id="CHEBI:18248"/>
    </ligandPart>
</feature>
<dbReference type="GO" id="GO:0020037">
    <property type="term" value="F:heme binding"/>
    <property type="evidence" value="ECO:0007669"/>
    <property type="project" value="InterPro"/>
</dbReference>
<comment type="subcellular location">
    <subcellularLocation>
        <location evidence="2">Membrane</location>
        <topology evidence="2">Single-pass membrane protein</topology>
    </subcellularLocation>
</comment>
<protein>
    <recommendedName>
        <fullName evidence="15">Cytochrome P450</fullName>
    </recommendedName>
</protein>
<evidence type="ECO:0000313" key="13">
    <source>
        <dbReference type="EMBL" id="KAK0388097.1"/>
    </source>
</evidence>
<dbReference type="GO" id="GO:0016705">
    <property type="term" value="F:oxidoreductase activity, acting on paired donors, with incorporation or reduction of molecular oxygen"/>
    <property type="evidence" value="ECO:0007669"/>
    <property type="project" value="InterPro"/>
</dbReference>
<dbReference type="GO" id="GO:0005506">
    <property type="term" value="F:iron ion binding"/>
    <property type="evidence" value="ECO:0007669"/>
    <property type="project" value="InterPro"/>
</dbReference>
<keyword evidence="11 12" id="KW-0349">Heme</keyword>
<evidence type="ECO:0000256" key="2">
    <source>
        <dbReference type="ARBA" id="ARBA00004167"/>
    </source>
</evidence>
<proteinExistence type="inferred from homology"/>
<comment type="caution">
    <text evidence="13">The sequence shown here is derived from an EMBL/GenBank/DDBJ whole genome shotgun (WGS) entry which is preliminary data.</text>
</comment>
<evidence type="ECO:0000256" key="11">
    <source>
        <dbReference type="PIRSR" id="PIRSR602401-1"/>
    </source>
</evidence>
<evidence type="ECO:0000256" key="3">
    <source>
        <dbReference type="ARBA" id="ARBA00010617"/>
    </source>
</evidence>
<dbReference type="InterPro" id="IPR001128">
    <property type="entry name" value="Cyt_P450"/>
</dbReference>
<keyword evidence="5 11" id="KW-0479">Metal-binding</keyword>
<keyword evidence="4" id="KW-0812">Transmembrane</keyword>
<dbReference type="AlphaFoldDB" id="A0AA39L8K4"/>
<dbReference type="CDD" id="cd11063">
    <property type="entry name" value="CYP52"/>
    <property type="match status" value="1"/>
</dbReference>
<evidence type="ECO:0000313" key="14">
    <source>
        <dbReference type="Proteomes" id="UP001175261"/>
    </source>
</evidence>
<keyword evidence="10" id="KW-0472">Membrane</keyword>
<dbReference type="InterPro" id="IPR002401">
    <property type="entry name" value="Cyt_P450_E_grp-I"/>
</dbReference>
<dbReference type="EMBL" id="JAPDFR010000003">
    <property type="protein sequence ID" value="KAK0388097.1"/>
    <property type="molecule type" value="Genomic_DNA"/>
</dbReference>
<evidence type="ECO:0000256" key="12">
    <source>
        <dbReference type="RuleBase" id="RU000461"/>
    </source>
</evidence>
<keyword evidence="7 12" id="KW-0560">Oxidoreductase</keyword>
<dbReference type="Proteomes" id="UP001175261">
    <property type="component" value="Unassembled WGS sequence"/>
</dbReference>
<dbReference type="PANTHER" id="PTHR24287:SF17">
    <property type="entry name" value="P450, PUTATIVE (EUROFUNG)-RELATED"/>
    <property type="match status" value="1"/>
</dbReference>
<comment type="cofactor">
    <cofactor evidence="1 11">
        <name>heme</name>
        <dbReference type="ChEBI" id="CHEBI:30413"/>
    </cofactor>
</comment>
<evidence type="ECO:0000256" key="5">
    <source>
        <dbReference type="ARBA" id="ARBA00022723"/>
    </source>
</evidence>
<keyword evidence="9 12" id="KW-0503">Monooxygenase</keyword>
<dbReference type="InterPro" id="IPR036396">
    <property type="entry name" value="Cyt_P450_sf"/>
</dbReference>
<sequence length="501" mass="57192">MFGVISVAWPWFLSASLLAIFANEFRVRLRRWHFQREKKCKPPIKAPVRDPILGFDFVYDSLLSKVTHTCLAARQQTFRELGSTYSVQRWSYTTVHTCDSRNIQHLLATRFSDFVLPEVRNRAIASFLGSGIFSINGHAWSRARSVLRPGFSRNTVNGSIKMMECHLATLWRRIPPCGETVDLQPLFFELAMDVATEFLLGHSTSELQASALRSGNNQFVSDYLLCSEAVVKKLQLGPLQFLVGSSESDKAKARVFAYVDKFLEEASLLKDEDSRPVYDVLRELQKMAPDHQSLRDQVLHILLASRDTVACLLSNLVFALSKEPAVYQRLRREVLECAGEDCPNIEQLHSMRYLKWCVNESLRLHPVIPTNAREAALDTTLPFGGGQDGNSPLFIRKGMLVMYNVYAMHRNPKVYGDDADRYVPERWESVRPGWDFLPFNGGPRICIGQQFALTETYYVMARMVQRFATIESRDDREWQEREALAITCRHGVSVSLTRATH</sequence>
<evidence type="ECO:0008006" key="15">
    <source>
        <dbReference type="Google" id="ProtNLM"/>
    </source>
</evidence>